<accession>M1P1W0</accession>
<organism evidence="3">
    <name type="scientific">uncultured organism</name>
    <dbReference type="NCBI Taxonomy" id="155900"/>
    <lineage>
        <taxon>unclassified sequences</taxon>
        <taxon>environmental samples</taxon>
    </lineage>
</organism>
<dbReference type="PANTHER" id="PTHR30337:SF7">
    <property type="entry name" value="PHOSPHOESTERASE"/>
    <property type="match status" value="1"/>
</dbReference>
<dbReference type="InterPro" id="IPR029052">
    <property type="entry name" value="Metallo-depent_PP-like"/>
</dbReference>
<dbReference type="InterPro" id="IPR050535">
    <property type="entry name" value="DNA_Repair-Maintenance_Comp"/>
</dbReference>
<dbReference type="InterPro" id="IPR041796">
    <property type="entry name" value="Mre11_N"/>
</dbReference>
<dbReference type="EMBL" id="JX684090">
    <property type="protein sequence ID" value="AGF93381.1"/>
    <property type="molecule type" value="Genomic_DNA"/>
</dbReference>
<keyword evidence="1" id="KW-0378">Hydrolase</keyword>
<gene>
    <name evidence="3" type="ORF">FLSS-24_0012</name>
</gene>
<sequence length="431" mass="49454">MNNSSIKLLCTADLHLGRHPTRIPEEFDSREFSPISVWEKIVKKAINLGVDAVVITGDIIDKENRFFEAFGPLEAGIKKLEKEEVFLFGVAGNHDVEALKKLNQNIDSEYFNLLGLGGEWESKTISKNNQDVLEIIGWSYPRKSFSLNPLKKLDFEAKDYPTLGLIHSELDNPSSNYAPVSREGLQSLGLTCWILGHIHQSFLINNNFSFILNPGSPLPLNPGEPGEHWVWEVTLNSKSDYKIDKHKLNPLQYLKLNIDISSLENIEKITSFISEKLRNQLKNKDFLIENELILVRLILSGSTRLSRDIEVVKESIIEELELNIKGVKILIEKIINKTELNINLEKYTDQQNQMGLLADYINKIKMGETEKLPQELIEKVEKKMWEVYKANAYKPLRSQNEIEPPSSQEIISILEEEGYNILRTLWKQKED</sequence>
<dbReference type="SUPFAM" id="SSF56300">
    <property type="entry name" value="Metallo-dependent phosphatases"/>
    <property type="match status" value="1"/>
</dbReference>
<proteinExistence type="predicted"/>
<dbReference type="AlphaFoldDB" id="M1P1W0"/>
<dbReference type="Pfam" id="PF00149">
    <property type="entry name" value="Metallophos"/>
    <property type="match status" value="1"/>
</dbReference>
<dbReference type="Gene3D" id="3.60.21.10">
    <property type="match status" value="1"/>
</dbReference>
<dbReference type="GO" id="GO:0016787">
    <property type="term" value="F:hydrolase activity"/>
    <property type="evidence" value="ECO:0007669"/>
    <property type="project" value="UniProtKB-KW"/>
</dbReference>
<reference evidence="3" key="1">
    <citation type="journal article" date="2013" name="Syst. Appl. Microbiol.">
        <title>New insights into the archaeal diversity of a hypersaline microbial mat obtained by a metagenomic approach.</title>
        <authorList>
            <person name="Lopez-Lopez A."/>
            <person name="Richter M."/>
            <person name="Pena A."/>
            <person name="Tamames J."/>
            <person name="Rossello-Mora R."/>
        </authorList>
    </citation>
    <scope>NUCLEOTIDE SEQUENCE</scope>
</reference>
<name>M1P1W0_9ZZZZ</name>
<evidence type="ECO:0000256" key="1">
    <source>
        <dbReference type="ARBA" id="ARBA00022801"/>
    </source>
</evidence>
<protein>
    <submittedName>
        <fullName evidence="3">Metallophosphoesterase</fullName>
    </submittedName>
</protein>
<dbReference type="InterPro" id="IPR004843">
    <property type="entry name" value="Calcineurin-like_PHP"/>
</dbReference>
<dbReference type="CDD" id="cd00840">
    <property type="entry name" value="MPP_Mre11_N"/>
    <property type="match status" value="1"/>
</dbReference>
<feature type="domain" description="Calcineurin-like phosphoesterase" evidence="2">
    <location>
        <begin position="7"/>
        <end position="200"/>
    </location>
</feature>
<evidence type="ECO:0000259" key="2">
    <source>
        <dbReference type="Pfam" id="PF00149"/>
    </source>
</evidence>
<evidence type="ECO:0000313" key="3">
    <source>
        <dbReference type="EMBL" id="AGF93381.1"/>
    </source>
</evidence>
<dbReference type="PANTHER" id="PTHR30337">
    <property type="entry name" value="COMPONENT OF ATP-DEPENDENT DSDNA EXONUCLEASE"/>
    <property type="match status" value="1"/>
</dbReference>